<evidence type="ECO:0000256" key="1">
    <source>
        <dbReference type="PIRSR" id="PIRSR640198-1"/>
    </source>
</evidence>
<evidence type="ECO:0000313" key="5">
    <source>
        <dbReference type="EMBL" id="SKC06711.1"/>
    </source>
</evidence>
<feature type="active site" evidence="1">
    <location>
        <position position="188"/>
    </location>
</feature>
<evidence type="ECO:0000256" key="3">
    <source>
        <dbReference type="PIRSR" id="PIRSR640198-3"/>
    </source>
</evidence>
<dbReference type="RefSeq" id="WP_245801098.1">
    <property type="nucleotide sequence ID" value="NZ_FUZF01000024.1"/>
</dbReference>
<dbReference type="EMBL" id="FUZF01000024">
    <property type="protein sequence ID" value="SKC06711.1"/>
    <property type="molecule type" value="Genomic_DNA"/>
</dbReference>
<reference evidence="6" key="1">
    <citation type="submission" date="2017-02" db="EMBL/GenBank/DDBJ databases">
        <authorList>
            <person name="Varghese N."/>
            <person name="Submissions S."/>
        </authorList>
    </citation>
    <scope>NUCLEOTIDE SEQUENCE [LARGE SCALE GENOMIC DNA]</scope>
    <source>
        <strain evidence="6">DSM 24091</strain>
    </source>
</reference>
<keyword evidence="2" id="KW-0547">Nucleotide-binding</keyword>
<feature type="binding site" evidence="2">
    <location>
        <begin position="192"/>
        <end position="199"/>
    </location>
    <ligand>
        <name>ATP</name>
        <dbReference type="ChEBI" id="CHEBI:30616"/>
    </ligand>
</feature>
<keyword evidence="6" id="KW-1185">Reference proteome</keyword>
<evidence type="ECO:0000256" key="2">
    <source>
        <dbReference type="PIRSR" id="PIRSR640198-2"/>
    </source>
</evidence>
<dbReference type="InterPro" id="IPR003812">
    <property type="entry name" value="Fido"/>
</dbReference>
<dbReference type="PROSITE" id="PS51459">
    <property type="entry name" value="FIDO"/>
    <property type="match status" value="1"/>
</dbReference>
<gene>
    <name evidence="5" type="ORF">SAMN05660841_03986</name>
</gene>
<feature type="binding site" evidence="2">
    <location>
        <begin position="229"/>
        <end position="230"/>
    </location>
    <ligand>
        <name>ATP</name>
        <dbReference type="ChEBI" id="CHEBI:30616"/>
    </ligand>
</feature>
<evidence type="ECO:0000259" key="4">
    <source>
        <dbReference type="PROSITE" id="PS51459"/>
    </source>
</evidence>
<dbReference type="PANTHER" id="PTHR13504:SF38">
    <property type="entry name" value="FIDO DOMAIN-CONTAINING PROTEIN"/>
    <property type="match status" value="1"/>
</dbReference>
<accession>A0A1T5GE88</accession>
<dbReference type="STRING" id="1513896.SAMN05660841_03986"/>
<sequence length="331" mass="37701">MIVSNDSITLVIMKPPYDVTALILNLISTISIKIGEVNAKHLIKQSPTLRKQNQIKTIHSSLSIEGNTLTEAQITAIIDKKRVLGPEKDIKEVLNALEVYKKLSEFKFHSERDFLKSHKYLMQGLIESPGKYRIQGVGIIKGSQVQHVAPPAQNVAFLMKDLFLYLKDKTELTLIKSCVFHYEMEFIHPFIDGNGRMGRLWQTLILMKDFPIFEFLSFETLIAKNQEQYYEALSTSDNEGKSTKFIEFMLSIINQSLDQLIETAVKKPDSTDRLAFFLAHTNTSFTRKDYLKKFTDLSSATASRDLKNGVDQGLIEKVGDKKNTIYHKLSS</sequence>
<feature type="site" description="Important for autoinhibition of adenylyltransferase activity" evidence="3">
    <location>
        <position position="65"/>
    </location>
</feature>
<keyword evidence="2" id="KW-0067">ATP-binding</keyword>
<dbReference type="GO" id="GO:0005524">
    <property type="term" value="F:ATP binding"/>
    <property type="evidence" value="ECO:0007669"/>
    <property type="project" value="UniProtKB-KW"/>
</dbReference>
<proteinExistence type="predicted"/>
<feature type="domain" description="Fido" evidence="4">
    <location>
        <begin position="109"/>
        <end position="251"/>
    </location>
</feature>
<dbReference type="InterPro" id="IPR036597">
    <property type="entry name" value="Fido-like_dom_sf"/>
</dbReference>
<dbReference type="Proteomes" id="UP000190150">
    <property type="component" value="Unassembled WGS sequence"/>
</dbReference>
<feature type="binding site" evidence="2">
    <location>
        <position position="238"/>
    </location>
    <ligand>
        <name>ATP</name>
        <dbReference type="ChEBI" id="CHEBI:30616"/>
    </ligand>
</feature>
<protein>
    <submittedName>
        <fullName evidence="5">Fic family protein</fullName>
    </submittedName>
</protein>
<dbReference type="PANTHER" id="PTHR13504">
    <property type="entry name" value="FIDO DOMAIN-CONTAINING PROTEIN DDB_G0283145"/>
    <property type="match status" value="1"/>
</dbReference>
<evidence type="ECO:0000313" key="6">
    <source>
        <dbReference type="Proteomes" id="UP000190150"/>
    </source>
</evidence>
<dbReference type="InterPro" id="IPR040198">
    <property type="entry name" value="Fido_containing"/>
</dbReference>
<organism evidence="5 6">
    <name type="scientific">Sphingobacterium nematocida</name>
    <dbReference type="NCBI Taxonomy" id="1513896"/>
    <lineage>
        <taxon>Bacteria</taxon>
        <taxon>Pseudomonadati</taxon>
        <taxon>Bacteroidota</taxon>
        <taxon>Sphingobacteriia</taxon>
        <taxon>Sphingobacteriales</taxon>
        <taxon>Sphingobacteriaceae</taxon>
        <taxon>Sphingobacterium</taxon>
    </lineage>
</organism>
<dbReference type="AlphaFoldDB" id="A0A1T5GE88"/>
<dbReference type="Gene3D" id="1.10.3290.10">
    <property type="entry name" value="Fido-like domain"/>
    <property type="match status" value="1"/>
</dbReference>
<dbReference type="Pfam" id="PF02661">
    <property type="entry name" value="Fic"/>
    <property type="match status" value="1"/>
</dbReference>
<name>A0A1T5GE88_9SPHI</name>
<dbReference type="SUPFAM" id="SSF140931">
    <property type="entry name" value="Fic-like"/>
    <property type="match status" value="1"/>
</dbReference>